<accession>A0A3N4IQA2</accession>
<reference evidence="2 3" key="1">
    <citation type="journal article" date="2018" name="Nat. Ecol. Evol.">
        <title>Pezizomycetes genomes reveal the molecular basis of ectomycorrhizal truffle lifestyle.</title>
        <authorList>
            <person name="Murat C."/>
            <person name="Payen T."/>
            <person name="Noel B."/>
            <person name="Kuo A."/>
            <person name="Morin E."/>
            <person name="Chen J."/>
            <person name="Kohler A."/>
            <person name="Krizsan K."/>
            <person name="Balestrini R."/>
            <person name="Da Silva C."/>
            <person name="Montanini B."/>
            <person name="Hainaut M."/>
            <person name="Levati E."/>
            <person name="Barry K.W."/>
            <person name="Belfiori B."/>
            <person name="Cichocki N."/>
            <person name="Clum A."/>
            <person name="Dockter R.B."/>
            <person name="Fauchery L."/>
            <person name="Guy J."/>
            <person name="Iotti M."/>
            <person name="Le Tacon F."/>
            <person name="Lindquist E.A."/>
            <person name="Lipzen A."/>
            <person name="Malagnac F."/>
            <person name="Mello A."/>
            <person name="Molinier V."/>
            <person name="Miyauchi S."/>
            <person name="Poulain J."/>
            <person name="Riccioni C."/>
            <person name="Rubini A."/>
            <person name="Sitrit Y."/>
            <person name="Splivallo R."/>
            <person name="Traeger S."/>
            <person name="Wang M."/>
            <person name="Zifcakova L."/>
            <person name="Wipf D."/>
            <person name="Zambonelli A."/>
            <person name="Paolocci F."/>
            <person name="Nowrousian M."/>
            <person name="Ottonello S."/>
            <person name="Baldrian P."/>
            <person name="Spatafora J.W."/>
            <person name="Henrissat B."/>
            <person name="Nagy L.G."/>
            <person name="Aury J.M."/>
            <person name="Wincker P."/>
            <person name="Grigoriev I.V."/>
            <person name="Bonfante P."/>
            <person name="Martin F.M."/>
        </authorList>
    </citation>
    <scope>NUCLEOTIDE SEQUENCE [LARGE SCALE GENOMIC DNA]</scope>
    <source>
        <strain evidence="2 3">RN42</strain>
    </source>
</reference>
<evidence type="ECO:0000313" key="2">
    <source>
        <dbReference type="EMBL" id="RPA88109.1"/>
    </source>
</evidence>
<feature type="signal peptide" evidence="1">
    <location>
        <begin position="1"/>
        <end position="19"/>
    </location>
</feature>
<keyword evidence="3" id="KW-1185">Reference proteome</keyword>
<evidence type="ECO:0000313" key="3">
    <source>
        <dbReference type="Proteomes" id="UP000275078"/>
    </source>
</evidence>
<dbReference type="EMBL" id="ML119645">
    <property type="protein sequence ID" value="RPA88109.1"/>
    <property type="molecule type" value="Genomic_DNA"/>
</dbReference>
<name>A0A3N4IQA2_ASCIM</name>
<proteinExistence type="predicted"/>
<dbReference type="AlphaFoldDB" id="A0A3N4IQA2"/>
<protein>
    <submittedName>
        <fullName evidence="2">Uncharacterized protein</fullName>
    </submittedName>
</protein>
<evidence type="ECO:0000256" key="1">
    <source>
        <dbReference type="SAM" id="SignalP"/>
    </source>
</evidence>
<feature type="chain" id="PRO_5018188074" evidence="1">
    <location>
        <begin position="20"/>
        <end position="327"/>
    </location>
</feature>
<gene>
    <name evidence="2" type="ORF">BJ508DRAFT_2623</name>
</gene>
<organism evidence="2 3">
    <name type="scientific">Ascobolus immersus RN42</name>
    <dbReference type="NCBI Taxonomy" id="1160509"/>
    <lineage>
        <taxon>Eukaryota</taxon>
        <taxon>Fungi</taxon>
        <taxon>Dikarya</taxon>
        <taxon>Ascomycota</taxon>
        <taxon>Pezizomycotina</taxon>
        <taxon>Pezizomycetes</taxon>
        <taxon>Pezizales</taxon>
        <taxon>Ascobolaceae</taxon>
        <taxon>Ascobolus</taxon>
    </lineage>
</organism>
<dbReference type="Proteomes" id="UP000275078">
    <property type="component" value="Unassembled WGS sequence"/>
</dbReference>
<sequence>MQIKLALATVLTLAASSLAILPPNPSYHTRPIWSRPQQPGQIRPAVCSSNPHSALYCGPKYGGYTDKRSNLAGPPYGRPNSNIIRPAVCSSNPNSALYCPGVTSGYDKRYVPEPDILRTLRPSQPGRIRPAVCSSNPNSDLYCGPQYTGYNKRSDQASSPYGRPNTKIIRPKLPLPCIGCEITPPFFRHFIPGEQQKRSTPILTEAEREARRQRASAALSRLSLCSGTLEACGHKPFRPDYGFKAAAKRGINPAPVHRIKMNNGQYWNYSPTWAGAPGMDKRAYGQRMEKKPRMMVCSFDKKNPNYCPGMEKDTRKVDERKRTSFFG</sequence>
<keyword evidence="1" id="KW-0732">Signal</keyword>